<dbReference type="Gene3D" id="3.40.50.300">
    <property type="entry name" value="P-loop containing nucleotide triphosphate hydrolases"/>
    <property type="match status" value="1"/>
</dbReference>
<feature type="compositionally biased region" description="Acidic residues" evidence="4">
    <location>
        <begin position="381"/>
        <end position="390"/>
    </location>
</feature>
<proteinExistence type="predicted"/>
<organism evidence="6 7">
    <name type="scientific">Gryllotalpicola koreensis</name>
    <dbReference type="NCBI Taxonomy" id="993086"/>
    <lineage>
        <taxon>Bacteria</taxon>
        <taxon>Bacillati</taxon>
        <taxon>Actinomycetota</taxon>
        <taxon>Actinomycetes</taxon>
        <taxon>Micrococcales</taxon>
        <taxon>Microbacteriaceae</taxon>
        <taxon>Gryllotalpicola</taxon>
    </lineage>
</organism>
<reference evidence="7" key="1">
    <citation type="journal article" date="2019" name="Int. J. Syst. Evol. Microbiol.">
        <title>The Global Catalogue of Microorganisms (GCM) 10K type strain sequencing project: providing services to taxonomists for standard genome sequencing and annotation.</title>
        <authorList>
            <consortium name="The Broad Institute Genomics Platform"/>
            <consortium name="The Broad Institute Genome Sequencing Center for Infectious Disease"/>
            <person name="Wu L."/>
            <person name="Ma J."/>
        </authorList>
    </citation>
    <scope>NUCLEOTIDE SEQUENCE [LARGE SCALE GENOMIC DNA]</scope>
    <source>
        <strain evidence="7">JCM 17591</strain>
    </source>
</reference>
<keyword evidence="3 6" id="KW-0067">ATP-binding</keyword>
<dbReference type="InterPro" id="IPR008995">
    <property type="entry name" value="Mo/tungstate-bd_C_term_dom"/>
</dbReference>
<dbReference type="PANTHER" id="PTHR42781">
    <property type="entry name" value="SPERMIDINE/PUTRESCINE IMPORT ATP-BINDING PROTEIN POTA"/>
    <property type="match status" value="1"/>
</dbReference>
<evidence type="ECO:0000256" key="1">
    <source>
        <dbReference type="ARBA" id="ARBA00022448"/>
    </source>
</evidence>
<evidence type="ECO:0000259" key="5">
    <source>
        <dbReference type="PROSITE" id="PS50893"/>
    </source>
</evidence>
<gene>
    <name evidence="6" type="ORF">GCM10022287_30550</name>
</gene>
<dbReference type="InterPro" id="IPR003439">
    <property type="entry name" value="ABC_transporter-like_ATP-bd"/>
</dbReference>
<dbReference type="RefSeq" id="WP_344755978.1">
    <property type="nucleotide sequence ID" value="NZ_BAABBW010000005.1"/>
</dbReference>
<keyword evidence="2" id="KW-0547">Nucleotide-binding</keyword>
<name>A0ABP8A6X5_9MICO</name>
<evidence type="ECO:0000256" key="4">
    <source>
        <dbReference type="SAM" id="MobiDB-lite"/>
    </source>
</evidence>
<protein>
    <submittedName>
        <fullName evidence="6">ABC transporter ATP-binding protein</fullName>
    </submittedName>
</protein>
<evidence type="ECO:0000313" key="7">
    <source>
        <dbReference type="Proteomes" id="UP001501079"/>
    </source>
</evidence>
<dbReference type="GO" id="GO:0005524">
    <property type="term" value="F:ATP binding"/>
    <property type="evidence" value="ECO:0007669"/>
    <property type="project" value="UniProtKB-KW"/>
</dbReference>
<comment type="caution">
    <text evidence="6">The sequence shown here is derived from an EMBL/GenBank/DDBJ whole genome shotgun (WGS) entry which is preliminary data.</text>
</comment>
<dbReference type="EMBL" id="BAABBW010000005">
    <property type="protein sequence ID" value="GAA4178994.1"/>
    <property type="molecule type" value="Genomic_DNA"/>
</dbReference>
<keyword evidence="7" id="KW-1185">Reference proteome</keyword>
<feature type="region of interest" description="Disordered" evidence="4">
    <location>
        <begin position="364"/>
        <end position="390"/>
    </location>
</feature>
<dbReference type="SUPFAM" id="SSF52540">
    <property type="entry name" value="P-loop containing nucleoside triphosphate hydrolases"/>
    <property type="match status" value="1"/>
</dbReference>
<keyword evidence="1" id="KW-0813">Transport</keyword>
<dbReference type="InterPro" id="IPR050093">
    <property type="entry name" value="ABC_SmlMolc_Importer"/>
</dbReference>
<dbReference type="InterPro" id="IPR013611">
    <property type="entry name" value="Transp-assoc_OB_typ2"/>
</dbReference>
<dbReference type="Pfam" id="PF08402">
    <property type="entry name" value="TOBE_2"/>
    <property type="match status" value="1"/>
</dbReference>
<evidence type="ECO:0000256" key="2">
    <source>
        <dbReference type="ARBA" id="ARBA00022741"/>
    </source>
</evidence>
<evidence type="ECO:0000256" key="3">
    <source>
        <dbReference type="ARBA" id="ARBA00022840"/>
    </source>
</evidence>
<dbReference type="PROSITE" id="PS00211">
    <property type="entry name" value="ABC_TRANSPORTER_1"/>
    <property type="match status" value="1"/>
</dbReference>
<dbReference type="InterPro" id="IPR003593">
    <property type="entry name" value="AAA+_ATPase"/>
</dbReference>
<dbReference type="InterPro" id="IPR017871">
    <property type="entry name" value="ABC_transporter-like_CS"/>
</dbReference>
<dbReference type="SUPFAM" id="SSF50331">
    <property type="entry name" value="MOP-like"/>
    <property type="match status" value="1"/>
</dbReference>
<dbReference type="SMART" id="SM00382">
    <property type="entry name" value="AAA"/>
    <property type="match status" value="1"/>
</dbReference>
<feature type="domain" description="ABC transporter" evidence="5">
    <location>
        <begin position="17"/>
        <end position="247"/>
    </location>
</feature>
<feature type="compositionally biased region" description="Pro residues" evidence="4">
    <location>
        <begin position="369"/>
        <end position="380"/>
    </location>
</feature>
<dbReference type="Proteomes" id="UP001501079">
    <property type="component" value="Unassembled WGS sequence"/>
</dbReference>
<dbReference type="InterPro" id="IPR027417">
    <property type="entry name" value="P-loop_NTPase"/>
</dbReference>
<evidence type="ECO:0000313" key="6">
    <source>
        <dbReference type="EMBL" id="GAA4178994.1"/>
    </source>
</evidence>
<accession>A0ABP8A6X5</accession>
<dbReference type="Pfam" id="PF00005">
    <property type="entry name" value="ABC_tran"/>
    <property type="match status" value="1"/>
</dbReference>
<dbReference type="PANTHER" id="PTHR42781:SF4">
    <property type="entry name" value="SPERMIDINE_PUTRESCINE IMPORT ATP-BINDING PROTEIN POTA"/>
    <property type="match status" value="1"/>
</dbReference>
<sequence length="390" mass="41372">MTTTDAAAAPAAAQSAITLDGVSRRFGDAVAVERIDLELAAGEFFALLGPSGCGKTTTLRMIGGFELPTTGRIRLEGKDVTLLPPHRRDVNTVFQSYALFPHLTVLDNVTFGLRRKGVAKADAEKRALEYLDLVGLSGFGTRRPLQLSGGQQQRVALARALVNHPKVLLLDEPMGALDAKIRKSMQLELKRIQREVGITFLYVTHDQGEAMSMADRLAVMNKGLIEDMGAPHRVYDRPATQFVAEFLGTCNVLPVTTDASGARLPDGNAVSVAGASTPTGAGWKVGIRPEKLELTPLPAGAATAGGPNRTTATVTDVTFLGASTEATLQAPWGTVLHAFKQNIGTETTIRPGDTVEVSWDATQSFFLPPSDPANPNPAPDAEPEAQEVAA</sequence>
<dbReference type="Gene3D" id="2.40.50.100">
    <property type="match status" value="1"/>
</dbReference>
<dbReference type="PROSITE" id="PS50893">
    <property type="entry name" value="ABC_TRANSPORTER_2"/>
    <property type="match status" value="1"/>
</dbReference>